<accession>A0ABD2WKG6</accession>
<dbReference type="Proteomes" id="UP001627154">
    <property type="component" value="Unassembled WGS sequence"/>
</dbReference>
<sequence>MANVNEAAGHSLLASEDCYFMQIIDNIELEKCGEDTYLDSQIFSIESNEKFYLRLMSPSGTKGFNRKLYLCSQNIVNEFVCRCTISIDVDGEDVMPNNICNTFKVNKGTYTSTFLLGIPYYFGFIKTTTIRCELELLRAIVTSSRDSDLTTNSSENLPLVLKFDWIFLSECSDVVLSTDCEKKIPSHRIVLAAASPVFKTMLSNDPLKNKNQSINLTEVSYDVVFEIWRYIYTGNIKNNDFSLASDVLAAAHKYQLEELINKCGEVLRSKLSSENVIQTLAIADKYSLNLLKKEAVEFVKGSEKGSLDFDEISNMLLSLYVSYE</sequence>
<dbReference type="InterPro" id="IPR011333">
    <property type="entry name" value="SKP1/BTB/POZ_sf"/>
</dbReference>
<evidence type="ECO:0000259" key="1">
    <source>
        <dbReference type="PROSITE" id="PS50097"/>
    </source>
</evidence>
<keyword evidence="3" id="KW-1185">Reference proteome</keyword>
<organism evidence="2 3">
    <name type="scientific">Trichogramma kaykai</name>
    <dbReference type="NCBI Taxonomy" id="54128"/>
    <lineage>
        <taxon>Eukaryota</taxon>
        <taxon>Metazoa</taxon>
        <taxon>Ecdysozoa</taxon>
        <taxon>Arthropoda</taxon>
        <taxon>Hexapoda</taxon>
        <taxon>Insecta</taxon>
        <taxon>Pterygota</taxon>
        <taxon>Neoptera</taxon>
        <taxon>Endopterygota</taxon>
        <taxon>Hymenoptera</taxon>
        <taxon>Apocrita</taxon>
        <taxon>Proctotrupomorpha</taxon>
        <taxon>Chalcidoidea</taxon>
        <taxon>Trichogrammatidae</taxon>
        <taxon>Trichogramma</taxon>
    </lineage>
</organism>
<evidence type="ECO:0000313" key="3">
    <source>
        <dbReference type="Proteomes" id="UP001627154"/>
    </source>
</evidence>
<dbReference type="EMBL" id="JBJJXI010000096">
    <property type="protein sequence ID" value="KAL3393523.1"/>
    <property type="molecule type" value="Genomic_DNA"/>
</dbReference>
<gene>
    <name evidence="2" type="ORF">TKK_011812</name>
</gene>
<proteinExistence type="predicted"/>
<evidence type="ECO:0000313" key="2">
    <source>
        <dbReference type="EMBL" id="KAL3393523.1"/>
    </source>
</evidence>
<dbReference type="SMART" id="SM00225">
    <property type="entry name" value="BTB"/>
    <property type="match status" value="1"/>
</dbReference>
<dbReference type="Gene3D" id="3.30.710.10">
    <property type="entry name" value="Potassium Channel Kv1.1, Chain A"/>
    <property type="match status" value="1"/>
</dbReference>
<protein>
    <recommendedName>
        <fullName evidence="1">BTB domain-containing protein</fullName>
    </recommendedName>
</protein>
<name>A0ABD2WKG6_9HYME</name>
<reference evidence="2 3" key="1">
    <citation type="journal article" date="2024" name="bioRxiv">
        <title>A reference genome for Trichogramma kaykai: A tiny desert-dwelling parasitoid wasp with competing sex-ratio distorters.</title>
        <authorList>
            <person name="Culotta J."/>
            <person name="Lindsey A.R."/>
        </authorList>
    </citation>
    <scope>NUCLEOTIDE SEQUENCE [LARGE SCALE GENOMIC DNA]</scope>
    <source>
        <strain evidence="2 3">KSX58</strain>
    </source>
</reference>
<dbReference type="Pfam" id="PF00651">
    <property type="entry name" value="BTB"/>
    <property type="match status" value="1"/>
</dbReference>
<dbReference type="SUPFAM" id="SSF54695">
    <property type="entry name" value="POZ domain"/>
    <property type="match status" value="1"/>
</dbReference>
<dbReference type="PANTHER" id="PTHR24413">
    <property type="entry name" value="SPECKLE-TYPE POZ PROTEIN"/>
    <property type="match status" value="1"/>
</dbReference>
<comment type="caution">
    <text evidence="2">The sequence shown here is derived from an EMBL/GenBank/DDBJ whole genome shotgun (WGS) entry which is preliminary data.</text>
</comment>
<dbReference type="PROSITE" id="PS50097">
    <property type="entry name" value="BTB"/>
    <property type="match status" value="1"/>
</dbReference>
<dbReference type="InterPro" id="IPR000210">
    <property type="entry name" value="BTB/POZ_dom"/>
</dbReference>
<dbReference type="AlphaFoldDB" id="A0ABD2WKG6"/>
<feature type="domain" description="BTB" evidence="1">
    <location>
        <begin position="172"/>
        <end position="240"/>
    </location>
</feature>